<dbReference type="AlphaFoldDB" id="K1QTS0"/>
<dbReference type="Gene3D" id="2.70.170.10">
    <property type="entry name" value="Neurotransmitter-gated ion-channel ligand-binding domain"/>
    <property type="match status" value="1"/>
</dbReference>
<dbReference type="EMBL" id="JH818129">
    <property type="protein sequence ID" value="EKC34604.1"/>
    <property type="molecule type" value="Genomic_DNA"/>
</dbReference>
<dbReference type="InterPro" id="IPR006202">
    <property type="entry name" value="Neur_chan_lig-bd"/>
</dbReference>
<evidence type="ECO:0000256" key="10">
    <source>
        <dbReference type="ARBA" id="ARBA00023303"/>
    </source>
</evidence>
<keyword evidence="8 11" id="KW-0406">Ion transport</keyword>
<feature type="transmembrane region" description="Helical" evidence="11">
    <location>
        <begin position="246"/>
        <end position="270"/>
    </location>
</feature>
<dbReference type="Pfam" id="PF02932">
    <property type="entry name" value="Neur_chan_memb"/>
    <property type="match status" value="1"/>
</dbReference>
<evidence type="ECO:0000313" key="14">
    <source>
        <dbReference type="EMBL" id="EKC34604.1"/>
    </source>
</evidence>
<dbReference type="PROSITE" id="PS00236">
    <property type="entry name" value="NEUROTR_ION_CHANNEL"/>
    <property type="match status" value="1"/>
</dbReference>
<dbReference type="GO" id="GO:0004888">
    <property type="term" value="F:transmembrane signaling receptor activity"/>
    <property type="evidence" value="ECO:0007669"/>
    <property type="project" value="InterPro"/>
</dbReference>
<evidence type="ECO:0000256" key="6">
    <source>
        <dbReference type="ARBA" id="ARBA00022729"/>
    </source>
</evidence>
<keyword evidence="5 11" id="KW-0812">Transmembrane</keyword>
<dbReference type="HOGENOM" id="CLU_010920_1_2_1"/>
<dbReference type="InterPro" id="IPR036734">
    <property type="entry name" value="Neur_chan_lig-bd_sf"/>
</dbReference>
<evidence type="ECO:0000256" key="1">
    <source>
        <dbReference type="ARBA" id="ARBA00004141"/>
    </source>
</evidence>
<reference evidence="14" key="1">
    <citation type="journal article" date="2012" name="Nature">
        <title>The oyster genome reveals stress adaptation and complexity of shell formation.</title>
        <authorList>
            <person name="Zhang G."/>
            <person name="Fang X."/>
            <person name="Guo X."/>
            <person name="Li L."/>
            <person name="Luo R."/>
            <person name="Xu F."/>
            <person name="Yang P."/>
            <person name="Zhang L."/>
            <person name="Wang X."/>
            <person name="Qi H."/>
            <person name="Xiong Z."/>
            <person name="Que H."/>
            <person name="Xie Y."/>
            <person name="Holland P.W."/>
            <person name="Paps J."/>
            <person name="Zhu Y."/>
            <person name="Wu F."/>
            <person name="Chen Y."/>
            <person name="Wang J."/>
            <person name="Peng C."/>
            <person name="Meng J."/>
            <person name="Yang L."/>
            <person name="Liu J."/>
            <person name="Wen B."/>
            <person name="Zhang N."/>
            <person name="Huang Z."/>
            <person name="Zhu Q."/>
            <person name="Feng Y."/>
            <person name="Mount A."/>
            <person name="Hedgecock D."/>
            <person name="Xu Z."/>
            <person name="Liu Y."/>
            <person name="Domazet-Loso T."/>
            <person name="Du Y."/>
            <person name="Sun X."/>
            <person name="Zhang S."/>
            <person name="Liu B."/>
            <person name="Cheng P."/>
            <person name="Jiang X."/>
            <person name="Li J."/>
            <person name="Fan D."/>
            <person name="Wang W."/>
            <person name="Fu W."/>
            <person name="Wang T."/>
            <person name="Wang B."/>
            <person name="Zhang J."/>
            <person name="Peng Z."/>
            <person name="Li Y."/>
            <person name="Li N."/>
            <person name="Wang J."/>
            <person name="Chen M."/>
            <person name="He Y."/>
            <person name="Tan F."/>
            <person name="Song X."/>
            <person name="Zheng Q."/>
            <person name="Huang R."/>
            <person name="Yang H."/>
            <person name="Du X."/>
            <person name="Chen L."/>
            <person name="Yang M."/>
            <person name="Gaffney P.M."/>
            <person name="Wang S."/>
            <person name="Luo L."/>
            <person name="She Z."/>
            <person name="Ming Y."/>
            <person name="Huang W."/>
            <person name="Zhang S."/>
            <person name="Huang B."/>
            <person name="Zhang Y."/>
            <person name="Qu T."/>
            <person name="Ni P."/>
            <person name="Miao G."/>
            <person name="Wang J."/>
            <person name="Wang Q."/>
            <person name="Steinberg C.E."/>
            <person name="Wang H."/>
            <person name="Li N."/>
            <person name="Qian L."/>
            <person name="Zhang G."/>
            <person name="Li Y."/>
            <person name="Yang H."/>
            <person name="Liu X."/>
            <person name="Wang J."/>
            <person name="Yin Y."/>
            <person name="Wang J."/>
        </authorList>
    </citation>
    <scope>NUCLEOTIDE SEQUENCE [LARGE SCALE GENOMIC DNA]</scope>
    <source>
        <strain evidence="14">05x7-T-G4-1.051#20</strain>
    </source>
</reference>
<feature type="domain" description="Neurotransmitter-gated ion-channel transmembrane" evidence="13">
    <location>
        <begin position="254"/>
        <end position="363"/>
    </location>
</feature>
<accession>K1QTS0</accession>
<keyword evidence="6" id="KW-0732">Signal</keyword>
<dbReference type="InterPro" id="IPR006028">
    <property type="entry name" value="GABAA/Glycine_rcpt"/>
</dbReference>
<dbReference type="InterPro" id="IPR018000">
    <property type="entry name" value="Neurotransmitter_ion_chnl_CS"/>
</dbReference>
<evidence type="ECO:0000256" key="11">
    <source>
        <dbReference type="RuleBase" id="RU000687"/>
    </source>
</evidence>
<dbReference type="Pfam" id="PF02931">
    <property type="entry name" value="Neur_chan_LBD"/>
    <property type="match status" value="1"/>
</dbReference>
<comment type="caution">
    <text evidence="11">Lacks conserved residue(s) required for the propagation of feature annotation.</text>
</comment>
<comment type="subcellular location">
    <subcellularLocation>
        <location evidence="2">Cell membrane</location>
    </subcellularLocation>
    <subcellularLocation>
        <location evidence="1">Membrane</location>
        <topology evidence="1">Multi-pass membrane protein</topology>
    </subcellularLocation>
</comment>
<evidence type="ECO:0000256" key="7">
    <source>
        <dbReference type="ARBA" id="ARBA00022989"/>
    </source>
</evidence>
<dbReference type="Gene3D" id="1.20.58.390">
    <property type="entry name" value="Neurotransmitter-gated ion-channel transmembrane domain"/>
    <property type="match status" value="1"/>
</dbReference>
<keyword evidence="3 11" id="KW-0813">Transport</keyword>
<keyword evidence="14" id="KW-0675">Receptor</keyword>
<keyword evidence="4" id="KW-1003">Cell membrane</keyword>
<dbReference type="GO" id="GO:0005886">
    <property type="term" value="C:plasma membrane"/>
    <property type="evidence" value="ECO:0007669"/>
    <property type="project" value="UniProtKB-SubCell"/>
</dbReference>
<evidence type="ECO:0000256" key="3">
    <source>
        <dbReference type="ARBA" id="ARBA00022448"/>
    </source>
</evidence>
<dbReference type="InterPro" id="IPR006029">
    <property type="entry name" value="Neurotrans-gated_channel_TM"/>
</dbReference>
<evidence type="ECO:0000256" key="9">
    <source>
        <dbReference type="ARBA" id="ARBA00023136"/>
    </source>
</evidence>
<evidence type="ECO:0000256" key="4">
    <source>
        <dbReference type="ARBA" id="ARBA00022475"/>
    </source>
</evidence>
<dbReference type="SUPFAM" id="SSF90112">
    <property type="entry name" value="Neurotransmitter-gated ion-channel transmembrane pore"/>
    <property type="match status" value="1"/>
</dbReference>
<keyword evidence="10 11" id="KW-0407">Ion channel</keyword>
<comment type="similarity">
    <text evidence="11">Belongs to the ligand-gated ion channel (TC 1.A.9) family.</text>
</comment>
<keyword evidence="7 11" id="KW-1133">Transmembrane helix</keyword>
<organism evidence="14">
    <name type="scientific">Magallana gigas</name>
    <name type="common">Pacific oyster</name>
    <name type="synonym">Crassostrea gigas</name>
    <dbReference type="NCBI Taxonomy" id="29159"/>
    <lineage>
        <taxon>Eukaryota</taxon>
        <taxon>Metazoa</taxon>
        <taxon>Spiralia</taxon>
        <taxon>Lophotrochozoa</taxon>
        <taxon>Mollusca</taxon>
        <taxon>Bivalvia</taxon>
        <taxon>Autobranchia</taxon>
        <taxon>Pteriomorphia</taxon>
        <taxon>Ostreida</taxon>
        <taxon>Ostreoidea</taxon>
        <taxon>Ostreidae</taxon>
        <taxon>Magallana</taxon>
    </lineage>
</organism>
<dbReference type="InParanoid" id="K1QTS0"/>
<dbReference type="SUPFAM" id="SSF63712">
    <property type="entry name" value="Nicotinic receptor ligand binding domain-like"/>
    <property type="match status" value="1"/>
</dbReference>
<feature type="domain" description="Neurotransmitter-gated ion-channel ligand-binding" evidence="12">
    <location>
        <begin position="69"/>
        <end position="222"/>
    </location>
</feature>
<dbReference type="InterPro" id="IPR038050">
    <property type="entry name" value="Neuro_actylchol_rec"/>
</dbReference>
<dbReference type="InterPro" id="IPR006201">
    <property type="entry name" value="Neur_channel"/>
</dbReference>
<dbReference type="PRINTS" id="PR00253">
    <property type="entry name" value="GABAARECEPTR"/>
</dbReference>
<gene>
    <name evidence="14" type="ORF">CGI_10012955</name>
</gene>
<dbReference type="NCBIfam" id="TIGR00860">
    <property type="entry name" value="LIC"/>
    <property type="match status" value="1"/>
</dbReference>
<sequence length="411" mass="46479">MFTHGHRRWAGLRVEIPGIKSRLPEFATNISIGSQQALAPNDIDLTSSYNKDEHSLHLSVDCSFAGSPGQVPAAAEEYSMNVFLQQTWRDPRLNFSHISNISVLELDQRRIGDVWAPDIFFKNEKSGSLHTVTVPNKLLHINNDGSVLYSMRLSLTLSCMMDLRYFPMDDQTCLILMESFGYSKENVALKWNSKEPVIFGLDDNDEQSLPQFYFYKPLETEGCFSFDSFKIEFSCLRAKLFIQRNLGFYIAQVFIPSMLIVILSWISFWIHVDYLPARASLGVICVLTMTTQSSGIRSSLPVLSYIKAIDVWLAAGLLFEVAALLEFAYVNVQTRKHRKQAKDDEESMQIAEPQAKTDFMDRARRVDRVSRIVSIVGHLSGILSQDTTCFACQSVTVQITPRAACYLAPPI</sequence>
<dbReference type="InterPro" id="IPR036719">
    <property type="entry name" value="Neuro-gated_channel_TM_sf"/>
</dbReference>
<protein>
    <submittedName>
        <fullName evidence="14">Glycine receptor subunit alpha-3</fullName>
    </submittedName>
</protein>
<evidence type="ECO:0000259" key="12">
    <source>
        <dbReference type="Pfam" id="PF02931"/>
    </source>
</evidence>
<keyword evidence="9 11" id="KW-0472">Membrane</keyword>
<dbReference type="CDD" id="cd18991">
    <property type="entry name" value="LGIC_ECD_GlyR"/>
    <property type="match status" value="1"/>
</dbReference>
<name>K1QTS0_MAGGI</name>
<feature type="transmembrane region" description="Helical" evidence="11">
    <location>
        <begin position="311"/>
        <end position="332"/>
    </location>
</feature>
<evidence type="ECO:0000256" key="8">
    <source>
        <dbReference type="ARBA" id="ARBA00023065"/>
    </source>
</evidence>
<evidence type="ECO:0000256" key="2">
    <source>
        <dbReference type="ARBA" id="ARBA00004236"/>
    </source>
</evidence>
<dbReference type="CDD" id="cd19049">
    <property type="entry name" value="LGIC_TM_anion"/>
    <property type="match status" value="1"/>
</dbReference>
<dbReference type="GO" id="GO:0005230">
    <property type="term" value="F:extracellular ligand-gated monoatomic ion channel activity"/>
    <property type="evidence" value="ECO:0007669"/>
    <property type="project" value="InterPro"/>
</dbReference>
<dbReference type="PANTHER" id="PTHR18945">
    <property type="entry name" value="NEUROTRANSMITTER GATED ION CHANNEL"/>
    <property type="match status" value="1"/>
</dbReference>
<evidence type="ECO:0000256" key="5">
    <source>
        <dbReference type="ARBA" id="ARBA00022692"/>
    </source>
</evidence>
<dbReference type="PRINTS" id="PR00252">
    <property type="entry name" value="NRIONCHANNEL"/>
</dbReference>
<evidence type="ECO:0000259" key="13">
    <source>
        <dbReference type="Pfam" id="PF02932"/>
    </source>
</evidence>
<proteinExistence type="inferred from homology"/>